<dbReference type="AlphaFoldDB" id="A0AAE4K4H8"/>
<dbReference type="EMBL" id="JAVRAA010000005">
    <property type="protein sequence ID" value="MDT0337394.1"/>
    <property type="molecule type" value="Genomic_DNA"/>
</dbReference>
<sequence>MSDRRKALIFISFTCPVCASYSSQLVTWSKTMPPGWEAEFIPVVQPDKESVMAGSAFYAALRADPARLGDFLSNAFSAIQDRNMRMADGKTWAYIAERARIRGFGQAAAQITAEPLQRAYGKLDLYRIDATPSVAIAGQYVITPDSVNGDNNLFFQLANGLISRALG</sequence>
<dbReference type="Gene3D" id="3.40.30.10">
    <property type="entry name" value="Glutaredoxin"/>
    <property type="match status" value="1"/>
</dbReference>
<evidence type="ECO:0000313" key="1">
    <source>
        <dbReference type="EMBL" id="MDT0337394.1"/>
    </source>
</evidence>
<dbReference type="InterPro" id="IPR036249">
    <property type="entry name" value="Thioredoxin-like_sf"/>
</dbReference>
<accession>A0AAE4K4H8</accession>
<proteinExistence type="predicted"/>
<dbReference type="SUPFAM" id="SSF52833">
    <property type="entry name" value="Thioredoxin-like"/>
    <property type="match status" value="1"/>
</dbReference>
<gene>
    <name evidence="1" type="ORF">RJN63_11190</name>
</gene>
<comment type="caution">
    <text evidence="1">The sequence shown here is derived from an EMBL/GenBank/DDBJ whole genome shotgun (WGS) entry which is preliminary data.</text>
</comment>
<name>A0AAE4K4H8_9BURK</name>
<dbReference type="RefSeq" id="WP_310837650.1">
    <property type="nucleotide sequence ID" value="NZ_JAVLSM010000007.1"/>
</dbReference>
<organism evidence="1">
    <name type="scientific">Herbaspirillum huttiense subsp. nephrolepidis</name>
    <dbReference type="NCBI Taxonomy" id="3075126"/>
    <lineage>
        <taxon>Bacteria</taxon>
        <taxon>Pseudomonadati</taxon>
        <taxon>Pseudomonadota</taxon>
        <taxon>Betaproteobacteria</taxon>
        <taxon>Burkholderiales</taxon>
        <taxon>Oxalobacteraceae</taxon>
        <taxon>Herbaspirillum</taxon>
    </lineage>
</organism>
<reference evidence="1" key="1">
    <citation type="submission" date="2023-02" db="EMBL/GenBank/DDBJ databases">
        <title>Description of Herbaspirillum huttiense subsp. nephrolepsisexaltata and Herbaspirillum huttiense subsp. lycopersicon.</title>
        <authorList>
            <person name="Poudel M."/>
            <person name="Sharma A."/>
            <person name="Goss E."/>
            <person name="Tapia J.H."/>
            <person name="Harmon C.M."/>
            <person name="Jones J.B."/>
        </authorList>
    </citation>
    <scope>NUCLEOTIDE SEQUENCE</scope>
    <source>
        <strain evidence="1">NC40101</strain>
    </source>
</reference>
<protein>
    <submittedName>
        <fullName evidence="1">Thiol:disulfide interchange protein DsbA/DsbL</fullName>
    </submittedName>
</protein>